<feature type="transmembrane region" description="Helical" evidence="1">
    <location>
        <begin position="161"/>
        <end position="184"/>
    </location>
</feature>
<evidence type="ECO:0000313" key="3">
    <source>
        <dbReference type="Proteomes" id="UP000481087"/>
    </source>
</evidence>
<dbReference type="InterPro" id="IPR048147">
    <property type="entry name" value="CBO0543-like"/>
</dbReference>
<feature type="transmembrane region" description="Helical" evidence="1">
    <location>
        <begin position="64"/>
        <end position="82"/>
    </location>
</feature>
<keyword evidence="1" id="KW-0472">Membrane</keyword>
<dbReference type="AlphaFoldDB" id="A0A6L8V8W8"/>
<name>A0A6L8V8W8_9BACL</name>
<protein>
    <submittedName>
        <fullName evidence="2">Uncharacterized protein</fullName>
    </submittedName>
</protein>
<keyword evidence="3" id="KW-1185">Reference proteome</keyword>
<comment type="caution">
    <text evidence="2">The sequence shown here is derived from an EMBL/GenBank/DDBJ whole genome shotgun (WGS) entry which is preliminary data.</text>
</comment>
<dbReference type="EMBL" id="WTUZ01000040">
    <property type="protein sequence ID" value="MZQ86763.1"/>
    <property type="molecule type" value="Genomic_DNA"/>
</dbReference>
<evidence type="ECO:0000313" key="2">
    <source>
        <dbReference type="EMBL" id="MZQ86763.1"/>
    </source>
</evidence>
<feature type="transmembrane region" description="Helical" evidence="1">
    <location>
        <begin position="36"/>
        <end position="55"/>
    </location>
</feature>
<gene>
    <name evidence="2" type="ORF">GQF01_32115</name>
</gene>
<dbReference type="RefSeq" id="WP_161411198.1">
    <property type="nucleotide sequence ID" value="NZ_WTUZ01000040.1"/>
</dbReference>
<dbReference type="Proteomes" id="UP000481087">
    <property type="component" value="Unassembled WGS sequence"/>
</dbReference>
<dbReference type="NCBIfam" id="NF041644">
    <property type="entry name" value="CBO0543_fam"/>
    <property type="match status" value="1"/>
</dbReference>
<accession>A0A6L8V8W8</accession>
<evidence type="ECO:0000256" key="1">
    <source>
        <dbReference type="SAM" id="Phobius"/>
    </source>
</evidence>
<feature type="transmembrane region" description="Helical" evidence="1">
    <location>
        <begin position="128"/>
        <end position="149"/>
    </location>
</feature>
<proteinExistence type="predicted"/>
<keyword evidence="1" id="KW-0812">Transmembrane</keyword>
<feature type="transmembrane region" description="Helical" evidence="1">
    <location>
        <begin position="94"/>
        <end position="116"/>
    </location>
</feature>
<reference evidence="2 3" key="1">
    <citation type="submission" date="2019-12" db="EMBL/GenBank/DDBJ databases">
        <title>Paenibacillus sp. nov. sp. isolated from soil.</title>
        <authorList>
            <person name="Kim J."/>
            <person name="Jeong S.E."/>
            <person name="Jung H.S."/>
            <person name="Jeon C.O."/>
        </authorList>
    </citation>
    <scope>NUCLEOTIDE SEQUENCE [LARGE SCALE GENOMIC DNA]</scope>
    <source>
        <strain evidence="2 3">5J-6</strain>
    </source>
</reference>
<organism evidence="2 3">
    <name type="scientific">Paenibacillus silvestris</name>
    <dbReference type="NCBI Taxonomy" id="2606219"/>
    <lineage>
        <taxon>Bacteria</taxon>
        <taxon>Bacillati</taxon>
        <taxon>Bacillota</taxon>
        <taxon>Bacilli</taxon>
        <taxon>Bacillales</taxon>
        <taxon>Paenibacillaceae</taxon>
        <taxon>Paenibacillus</taxon>
    </lineage>
</organism>
<keyword evidence="1" id="KW-1133">Transmembrane helix</keyword>
<sequence length="192" mass="22955">MTPEQQHVYEELLNKEKSLSNSWIDYWVQFSNATTWQFWVNLAMFVIPLVILWFVLDRKKALQIGFYGFSVHVMATYIHLYGVRNNIWGFPYIIMPYLPTSITMDASFNPVVLMLLYQWTVNHKKNYYLFGALMCAGFSFVFKPLLSTIDLFHLYGRMNYFYLFLLYFLVTILAKLITDLFIYFQRDSRQTS</sequence>